<dbReference type="GO" id="GO:0015227">
    <property type="term" value="F:O-acyl-L-carnitine transmembrane transporter activity"/>
    <property type="evidence" value="ECO:0007669"/>
    <property type="project" value="TreeGrafter"/>
</dbReference>
<dbReference type="GO" id="GO:1902603">
    <property type="term" value="P:carnitine transmembrane transport"/>
    <property type="evidence" value="ECO:0007669"/>
    <property type="project" value="TreeGrafter"/>
</dbReference>
<evidence type="ECO:0000256" key="3">
    <source>
        <dbReference type="ARBA" id="ARBA00022448"/>
    </source>
</evidence>
<dbReference type="Pfam" id="PF00153">
    <property type="entry name" value="Mito_carr"/>
    <property type="match status" value="1"/>
</dbReference>
<keyword evidence="8 9" id="KW-0472">Membrane</keyword>
<dbReference type="InterPro" id="IPR023395">
    <property type="entry name" value="MCP_dom_sf"/>
</dbReference>
<organism evidence="11">
    <name type="scientific">Cacopsylla melanoneura</name>
    <dbReference type="NCBI Taxonomy" id="428564"/>
    <lineage>
        <taxon>Eukaryota</taxon>
        <taxon>Metazoa</taxon>
        <taxon>Ecdysozoa</taxon>
        <taxon>Arthropoda</taxon>
        <taxon>Hexapoda</taxon>
        <taxon>Insecta</taxon>
        <taxon>Pterygota</taxon>
        <taxon>Neoptera</taxon>
        <taxon>Paraneoptera</taxon>
        <taxon>Hemiptera</taxon>
        <taxon>Sternorrhyncha</taxon>
        <taxon>Psylloidea</taxon>
        <taxon>Psyllidae</taxon>
        <taxon>Psyllinae</taxon>
        <taxon>Cacopsylla</taxon>
    </lineage>
</organism>
<evidence type="ECO:0000313" key="11">
    <source>
        <dbReference type="EMBL" id="CAG6615578.1"/>
    </source>
</evidence>
<sequence length="160" mass="17463">MAEDKVSPFQYFIAGGIGGVVMVSVGHPFDTCKVRMQATTSHAPEYTSTIDCFKKIVKNETVTGLFKGMGAPITAVAPMNALNYFGYGTGVKFFSNDENNGRLASWEYYVSGSVSGIATAVLVTPGWYYTILCVGEYEWYCYSSVGDTRLVLYNIMCQGV</sequence>
<reference evidence="11" key="1">
    <citation type="submission" date="2021-05" db="EMBL/GenBank/DDBJ databases">
        <authorList>
            <person name="Alioto T."/>
            <person name="Alioto T."/>
            <person name="Gomez Garrido J."/>
        </authorList>
    </citation>
    <scope>NUCLEOTIDE SEQUENCE</scope>
</reference>
<comment type="similarity">
    <text evidence="2 10">Belongs to the mitochondrial carrier (TC 2.A.29) family.</text>
</comment>
<dbReference type="EMBL" id="HBUF01033279">
    <property type="protein sequence ID" value="CAG6615578.1"/>
    <property type="molecule type" value="Transcribed_RNA"/>
</dbReference>
<evidence type="ECO:0000256" key="9">
    <source>
        <dbReference type="PROSITE-ProRule" id="PRU00282"/>
    </source>
</evidence>
<dbReference type="PANTHER" id="PTHR45624">
    <property type="entry name" value="MITOCHONDRIAL BASIC AMINO ACIDS TRANSPORTER-RELATED"/>
    <property type="match status" value="1"/>
</dbReference>
<dbReference type="SUPFAM" id="SSF103506">
    <property type="entry name" value="Mitochondrial carrier"/>
    <property type="match status" value="1"/>
</dbReference>
<name>A0A8D8PW71_9HEMI</name>
<proteinExistence type="inferred from homology"/>
<evidence type="ECO:0000256" key="4">
    <source>
        <dbReference type="ARBA" id="ARBA00022692"/>
    </source>
</evidence>
<evidence type="ECO:0000256" key="5">
    <source>
        <dbReference type="ARBA" id="ARBA00022737"/>
    </source>
</evidence>
<keyword evidence="3 10" id="KW-0813">Transport</keyword>
<evidence type="ECO:0000256" key="1">
    <source>
        <dbReference type="ARBA" id="ARBA00004225"/>
    </source>
</evidence>
<dbReference type="Gene3D" id="1.50.40.10">
    <property type="entry name" value="Mitochondrial carrier domain"/>
    <property type="match status" value="1"/>
</dbReference>
<evidence type="ECO:0000256" key="2">
    <source>
        <dbReference type="ARBA" id="ARBA00006375"/>
    </source>
</evidence>
<dbReference type="PROSITE" id="PS50920">
    <property type="entry name" value="SOLCAR"/>
    <property type="match status" value="1"/>
</dbReference>
<keyword evidence="5" id="KW-0677">Repeat</keyword>
<evidence type="ECO:0000256" key="6">
    <source>
        <dbReference type="ARBA" id="ARBA00022989"/>
    </source>
</evidence>
<dbReference type="InterPro" id="IPR050567">
    <property type="entry name" value="Mitochondrial_Carrier"/>
</dbReference>
<dbReference type="GO" id="GO:0006839">
    <property type="term" value="P:mitochondrial transport"/>
    <property type="evidence" value="ECO:0007669"/>
    <property type="project" value="TreeGrafter"/>
</dbReference>
<accession>A0A8D8PW71</accession>
<evidence type="ECO:0000256" key="7">
    <source>
        <dbReference type="ARBA" id="ARBA00023128"/>
    </source>
</evidence>
<feature type="repeat" description="Solcar" evidence="9">
    <location>
        <begin position="6"/>
        <end position="93"/>
    </location>
</feature>
<evidence type="ECO:0000256" key="8">
    <source>
        <dbReference type="ARBA" id="ARBA00023136"/>
    </source>
</evidence>
<comment type="subcellular location">
    <subcellularLocation>
        <location evidence="1">Mitochondrion membrane</location>
        <topology evidence="1">Multi-pass membrane protein</topology>
    </subcellularLocation>
</comment>
<dbReference type="AlphaFoldDB" id="A0A8D8PW71"/>
<keyword evidence="4 9" id="KW-0812">Transmembrane</keyword>
<dbReference type="InterPro" id="IPR018108">
    <property type="entry name" value="MCP_transmembrane"/>
</dbReference>
<keyword evidence="6" id="KW-1133">Transmembrane helix</keyword>
<dbReference type="GO" id="GO:0031966">
    <property type="term" value="C:mitochondrial membrane"/>
    <property type="evidence" value="ECO:0007669"/>
    <property type="project" value="UniProtKB-SubCell"/>
</dbReference>
<protein>
    <submittedName>
        <fullName evidence="11">Mitochondrial carnitine/acylcarnitine carrier protein</fullName>
    </submittedName>
</protein>
<dbReference type="PANTHER" id="PTHR45624:SF4">
    <property type="entry name" value="CONGESTED-LIKE TRACHEA PROTEIN-RELATED"/>
    <property type="match status" value="1"/>
</dbReference>
<dbReference type="EMBL" id="HBUF01033280">
    <property type="protein sequence ID" value="CAG6615579.1"/>
    <property type="molecule type" value="Transcribed_RNA"/>
</dbReference>
<keyword evidence="7" id="KW-0496">Mitochondrion</keyword>
<evidence type="ECO:0000256" key="10">
    <source>
        <dbReference type="RuleBase" id="RU000488"/>
    </source>
</evidence>